<gene>
    <name evidence="1" type="ORF">S06H3_55990</name>
</gene>
<dbReference type="AlphaFoldDB" id="X1NZY4"/>
<sequence length="29" mass="3570">KEFEVEEREHPIDEEQLELLKKHPLIIID</sequence>
<name>X1NZY4_9ZZZZ</name>
<reference evidence="1" key="1">
    <citation type="journal article" date="2014" name="Front. Microbiol.">
        <title>High frequency of phylogenetically diverse reductive dehalogenase-homologous genes in deep subseafloor sedimentary metagenomes.</title>
        <authorList>
            <person name="Kawai M."/>
            <person name="Futagami T."/>
            <person name="Toyoda A."/>
            <person name="Takaki Y."/>
            <person name="Nishi S."/>
            <person name="Hori S."/>
            <person name="Arai W."/>
            <person name="Tsubouchi T."/>
            <person name="Morono Y."/>
            <person name="Uchiyama I."/>
            <person name="Ito T."/>
            <person name="Fujiyama A."/>
            <person name="Inagaki F."/>
            <person name="Takami H."/>
        </authorList>
    </citation>
    <scope>NUCLEOTIDE SEQUENCE</scope>
    <source>
        <strain evidence="1">Expedition CK06-06</strain>
    </source>
</reference>
<dbReference type="EMBL" id="BARV01035971">
    <property type="protein sequence ID" value="GAI49183.1"/>
    <property type="molecule type" value="Genomic_DNA"/>
</dbReference>
<comment type="caution">
    <text evidence="1">The sequence shown here is derived from an EMBL/GenBank/DDBJ whole genome shotgun (WGS) entry which is preliminary data.</text>
</comment>
<evidence type="ECO:0000313" key="1">
    <source>
        <dbReference type="EMBL" id="GAI49183.1"/>
    </source>
</evidence>
<organism evidence="1">
    <name type="scientific">marine sediment metagenome</name>
    <dbReference type="NCBI Taxonomy" id="412755"/>
    <lineage>
        <taxon>unclassified sequences</taxon>
        <taxon>metagenomes</taxon>
        <taxon>ecological metagenomes</taxon>
    </lineage>
</organism>
<protein>
    <submittedName>
        <fullName evidence="1">Uncharacterized protein</fullName>
    </submittedName>
</protein>
<accession>X1NZY4</accession>
<proteinExistence type="predicted"/>
<feature type="non-terminal residue" evidence="1">
    <location>
        <position position="1"/>
    </location>
</feature>